<dbReference type="EMBL" id="CAXLJM020000035">
    <property type="protein sequence ID" value="CAL8103994.1"/>
    <property type="molecule type" value="Genomic_DNA"/>
</dbReference>
<proteinExistence type="predicted"/>
<organism evidence="1 2">
    <name type="scientific">Orchesella dallaii</name>
    <dbReference type="NCBI Taxonomy" id="48710"/>
    <lineage>
        <taxon>Eukaryota</taxon>
        <taxon>Metazoa</taxon>
        <taxon>Ecdysozoa</taxon>
        <taxon>Arthropoda</taxon>
        <taxon>Hexapoda</taxon>
        <taxon>Collembola</taxon>
        <taxon>Entomobryomorpha</taxon>
        <taxon>Entomobryoidea</taxon>
        <taxon>Orchesellidae</taxon>
        <taxon>Orchesellinae</taxon>
        <taxon>Orchesella</taxon>
    </lineage>
</organism>
<sequence length="1291" mass="151271">MMEEITELLNELKLDWSSSELPIKDKVMKLKSFVTHVKEDPSSPLMEDELDELLSSISTSDFTAKRLRLELANEFQRPDPIVDTIKMEETYLVRRALSFSWIFEEAKSDMTDPDLLLRSILPIVAYTTRSRIIKQLGKHLKNEELAQQIFAEVDENYGSSCATDMLFSCSSDFIREKLIDHFNNHRLMPSDQVLRRIAVKDFQIAMDYLKILFSEIRDKLYDQQKMVEKRRGYNLTLKYLWFNHPTEVWALYEMFDTKILPKMTWQSAKKLLKTDKKLIVNAKKFAELIPERRRRLVAKYLRSTFQPFFSALFPEEMEQFPGEIPNLFQWLLTIPRIKKFTILNTGFRENYRCDILGVPEYISPEIMEILPLGHREQVARMKIDAGDLTKFGDPDCDESKRYMEAYWHSYMGIKKSVPKLKEILFEEIEMKIRSEVAELLVYTCYINDRDIDSLISICKLIISKWVHGHNHIRDRFLKAIEEKFGYRKLNRDAMWEALEEFIKLAVSNHEPVPKLLLEGIIEYHLKTHQPIDPFLVIMISKPYIQKYGPPDWEFLKHDPELHKQFLRQATDQICTRFPWEDTHLQHESENQWIRIGIVTLCETFARWNQRNRKMAKQDRLSVTEFPWLVCRLREIIVTHYSECSIQHQMRVIDALKTDPEIQQGYFKEYVESCPLSPILEHFLRTDPKEIQFHISTIIPFILRLEEKVFKTYKPFFLQIKIQGFPHFQAAVVESCLEIAQDDTATWNERRNALLTLTYLWDAKSYLNTVTLFYPDDDPDGIMGGESSHMDFRVRTTVVESLSQVSTSTQYITDAFACLLKFCVLEDYLHASVGPLTSLCLHASLREAVKFLKEDLLDRDISIKKHAIRLICQISDKTEDFQELLAYLWENETHHTIKETVLSQMFQFLGERPTAENWGFLKGALNSLNSEDKELLQQFFMLTNVVHVPAEFLPDYFLTCLEKFPDTSAKGKSIEIEFKAAVLGIAPRFINYLPVDFIDHLLQNFLFLIKEPEIIQVRAIDLAVAYCLKANSTLPEVGEVLKNCIIKLSPPEKWNYSKQSKRMIEIWTRAPSTHYPARQALYTFVTTLCSESFKKLAVQGKPLLTTVQARQTYKFINDIIETNFNKQDTFTAWFYLKCGRIFCPIQFHYVSNDGKIRAKEIREEGFRLLTDAGMRFQNLVDEQIKNYGPFVLGFITEKLISFFADVCQENESLLEKEKVIFFIDGLLKPFGENGIKSIISQGNQILAIELMPSSSPQCMYFRRKYADCQDTVTKLCGRTTRIFLCDRYSTRF</sequence>
<keyword evidence="2" id="KW-1185">Reference proteome</keyword>
<evidence type="ECO:0000313" key="1">
    <source>
        <dbReference type="EMBL" id="CAL8103994.1"/>
    </source>
</evidence>
<dbReference type="InterPro" id="IPR016024">
    <property type="entry name" value="ARM-type_fold"/>
</dbReference>
<protein>
    <submittedName>
        <fullName evidence="1">Uncharacterized protein</fullName>
    </submittedName>
</protein>
<name>A0ABP1QIY9_9HEXA</name>
<evidence type="ECO:0000313" key="2">
    <source>
        <dbReference type="Proteomes" id="UP001642540"/>
    </source>
</evidence>
<comment type="caution">
    <text evidence="1">The sequence shown here is derived from an EMBL/GenBank/DDBJ whole genome shotgun (WGS) entry which is preliminary data.</text>
</comment>
<dbReference type="Proteomes" id="UP001642540">
    <property type="component" value="Unassembled WGS sequence"/>
</dbReference>
<reference evidence="1 2" key="1">
    <citation type="submission" date="2024-08" db="EMBL/GenBank/DDBJ databases">
        <authorList>
            <person name="Cucini C."/>
            <person name="Frati F."/>
        </authorList>
    </citation>
    <scope>NUCLEOTIDE SEQUENCE [LARGE SCALE GENOMIC DNA]</scope>
</reference>
<accession>A0ABP1QIY9</accession>
<dbReference type="SUPFAM" id="SSF48371">
    <property type="entry name" value="ARM repeat"/>
    <property type="match status" value="1"/>
</dbReference>
<gene>
    <name evidence="1" type="ORF">ODALV1_LOCUS11617</name>
</gene>